<organism evidence="2 3">
    <name type="scientific">Jeotgalibacillus campisalis</name>
    <dbReference type="NCBI Taxonomy" id="220754"/>
    <lineage>
        <taxon>Bacteria</taxon>
        <taxon>Bacillati</taxon>
        <taxon>Bacillota</taxon>
        <taxon>Bacilli</taxon>
        <taxon>Bacillales</taxon>
        <taxon>Caryophanaceae</taxon>
        <taxon>Jeotgalibacillus</taxon>
    </lineage>
</organism>
<evidence type="ECO:0000313" key="3">
    <source>
        <dbReference type="Proteomes" id="UP000031972"/>
    </source>
</evidence>
<dbReference type="EMBL" id="JXRR01000008">
    <property type="protein sequence ID" value="KIL51033.1"/>
    <property type="molecule type" value="Genomic_DNA"/>
</dbReference>
<dbReference type="Gene3D" id="3.40.630.30">
    <property type="match status" value="1"/>
</dbReference>
<dbReference type="GO" id="GO:0016747">
    <property type="term" value="F:acyltransferase activity, transferring groups other than amino-acyl groups"/>
    <property type="evidence" value="ECO:0007669"/>
    <property type="project" value="InterPro"/>
</dbReference>
<dbReference type="Pfam" id="PF13302">
    <property type="entry name" value="Acetyltransf_3"/>
    <property type="match status" value="1"/>
</dbReference>
<dbReference type="RefSeq" id="WP_041055363.1">
    <property type="nucleotide sequence ID" value="NZ_JXRR01000008.1"/>
</dbReference>
<dbReference type="PANTHER" id="PTHR43792:SF5">
    <property type="entry name" value="RIBOSOMAL-PROTEIN-SERINE ACETYLTRANSFERASE"/>
    <property type="match status" value="1"/>
</dbReference>
<dbReference type="SUPFAM" id="SSF55729">
    <property type="entry name" value="Acyl-CoA N-acyltransferases (Nat)"/>
    <property type="match status" value="1"/>
</dbReference>
<comment type="caution">
    <text evidence="2">The sequence shown here is derived from an EMBL/GenBank/DDBJ whole genome shotgun (WGS) entry which is preliminary data.</text>
</comment>
<keyword evidence="3" id="KW-1185">Reference proteome</keyword>
<evidence type="ECO:0000313" key="2">
    <source>
        <dbReference type="EMBL" id="KIL51033.1"/>
    </source>
</evidence>
<dbReference type="AlphaFoldDB" id="A0A0C2W4U7"/>
<dbReference type="OrthoDB" id="9785602at2"/>
<name>A0A0C2W4U7_9BACL</name>
<dbReference type="CDD" id="cd04301">
    <property type="entry name" value="NAT_SF"/>
    <property type="match status" value="1"/>
</dbReference>
<gene>
    <name evidence="2" type="ORF">KR50_09140</name>
</gene>
<keyword evidence="2" id="KW-0808">Transferase</keyword>
<dbReference type="Proteomes" id="UP000031972">
    <property type="component" value="Unassembled WGS sequence"/>
</dbReference>
<dbReference type="PROSITE" id="PS51186">
    <property type="entry name" value="GNAT"/>
    <property type="match status" value="1"/>
</dbReference>
<dbReference type="InterPro" id="IPR016181">
    <property type="entry name" value="Acyl_CoA_acyltransferase"/>
</dbReference>
<accession>A0A0C2W4U7</accession>
<feature type="domain" description="N-acetyltransferase" evidence="1">
    <location>
        <begin position="8"/>
        <end position="167"/>
    </location>
</feature>
<sequence length="171" mass="20299">MNINTKRLKIREFREDDWRDLWIYSKNEKVMTYIPEGVMSKEAAKEFVEKNSGEKAENYPIILRENDRLIGHLVFHPYFGDHTYEIGWIMNPAYQRVGYASEAAKAILEYGFSELKLHRIIATCQPENKASFKVMEKIGMRKEGYFKQCIPHENGWWDEFYYAILADEAQQ</sequence>
<dbReference type="InterPro" id="IPR000182">
    <property type="entry name" value="GNAT_dom"/>
</dbReference>
<dbReference type="InterPro" id="IPR051531">
    <property type="entry name" value="N-acetyltransferase"/>
</dbReference>
<dbReference type="PATRIC" id="fig|220754.4.peg.934"/>
<dbReference type="PANTHER" id="PTHR43792">
    <property type="entry name" value="GNAT FAMILY, PUTATIVE (AFU_ORTHOLOGUE AFUA_3G00765)-RELATED-RELATED"/>
    <property type="match status" value="1"/>
</dbReference>
<reference evidence="2 3" key="1">
    <citation type="submission" date="2015-01" db="EMBL/GenBank/DDBJ databases">
        <title>Jeotgalibacillus campisalis genome sequencing.</title>
        <authorList>
            <person name="Goh K.M."/>
            <person name="Chan K.-G."/>
            <person name="Yaakop A.S."/>
            <person name="Ee R."/>
            <person name="Gan H.M."/>
            <person name="Chan C.S."/>
        </authorList>
    </citation>
    <scope>NUCLEOTIDE SEQUENCE [LARGE SCALE GENOMIC DNA]</scope>
    <source>
        <strain evidence="2 3">SF-57</strain>
    </source>
</reference>
<evidence type="ECO:0000259" key="1">
    <source>
        <dbReference type="PROSITE" id="PS51186"/>
    </source>
</evidence>
<protein>
    <submittedName>
        <fullName evidence="2">N-acetyltransferase</fullName>
    </submittedName>
</protein>
<proteinExistence type="predicted"/>